<keyword evidence="4" id="KW-0812">Transmembrane</keyword>
<feature type="transmembrane region" description="Helical" evidence="4">
    <location>
        <begin position="12"/>
        <end position="32"/>
    </location>
</feature>
<feature type="coiled-coil region" evidence="3">
    <location>
        <begin position="416"/>
        <end position="443"/>
    </location>
</feature>
<dbReference type="SUPFAM" id="SSF58104">
    <property type="entry name" value="Methyl-accepting chemotaxis protein (MCP) signaling domain"/>
    <property type="match status" value="1"/>
</dbReference>
<dbReference type="PANTHER" id="PTHR32089">
    <property type="entry name" value="METHYL-ACCEPTING CHEMOTAXIS PROTEIN MCPB"/>
    <property type="match status" value="1"/>
</dbReference>
<reference evidence="6 7" key="1">
    <citation type="submission" date="2020-08" db="EMBL/GenBank/DDBJ databases">
        <title>Genome public.</title>
        <authorList>
            <person name="Liu C."/>
            <person name="Sun Q."/>
        </authorList>
    </citation>
    <scope>NUCLEOTIDE SEQUENCE [LARGE SCALE GENOMIC DNA]</scope>
    <source>
        <strain evidence="6 7">NSJ-9</strain>
    </source>
</reference>
<dbReference type="Pfam" id="PF00015">
    <property type="entry name" value="MCPsignal"/>
    <property type="match status" value="1"/>
</dbReference>
<evidence type="ECO:0000259" key="5">
    <source>
        <dbReference type="PROSITE" id="PS50111"/>
    </source>
</evidence>
<feature type="transmembrane region" description="Helical" evidence="4">
    <location>
        <begin position="38"/>
        <end position="55"/>
    </location>
</feature>
<keyword evidence="4" id="KW-1133">Transmembrane helix</keyword>
<dbReference type="Gene3D" id="1.10.287.950">
    <property type="entry name" value="Methyl-accepting chemotaxis protein"/>
    <property type="match status" value="1"/>
</dbReference>
<proteinExistence type="predicted"/>
<dbReference type="SMART" id="SM00283">
    <property type="entry name" value="MA"/>
    <property type="match status" value="1"/>
</dbReference>
<dbReference type="PANTHER" id="PTHR32089:SF112">
    <property type="entry name" value="LYSOZYME-LIKE PROTEIN-RELATED"/>
    <property type="match status" value="1"/>
</dbReference>
<keyword evidence="1 2" id="KW-0807">Transducer</keyword>
<gene>
    <name evidence="6" type="ORF">H8R94_04160</name>
</gene>
<feature type="transmembrane region" description="Helical" evidence="4">
    <location>
        <begin position="109"/>
        <end position="126"/>
    </location>
</feature>
<dbReference type="InterPro" id="IPR004089">
    <property type="entry name" value="MCPsignal_dom"/>
</dbReference>
<keyword evidence="7" id="KW-1185">Reference proteome</keyword>
<evidence type="ECO:0000313" key="7">
    <source>
        <dbReference type="Proteomes" id="UP000643810"/>
    </source>
</evidence>
<evidence type="ECO:0000256" key="4">
    <source>
        <dbReference type="SAM" id="Phobius"/>
    </source>
</evidence>
<evidence type="ECO:0000256" key="2">
    <source>
        <dbReference type="PROSITE-ProRule" id="PRU00284"/>
    </source>
</evidence>
<dbReference type="EMBL" id="JACOPG010000002">
    <property type="protein sequence ID" value="MBC5685802.1"/>
    <property type="molecule type" value="Genomic_DNA"/>
</dbReference>
<evidence type="ECO:0000313" key="6">
    <source>
        <dbReference type="EMBL" id="MBC5685802.1"/>
    </source>
</evidence>
<evidence type="ECO:0000256" key="1">
    <source>
        <dbReference type="ARBA" id="ARBA00023224"/>
    </source>
</evidence>
<dbReference type="PROSITE" id="PS50111">
    <property type="entry name" value="CHEMOTAXIS_TRANSDUC_2"/>
    <property type="match status" value="1"/>
</dbReference>
<dbReference type="RefSeq" id="WP_186853973.1">
    <property type="nucleotide sequence ID" value="NZ_JACOPG010000002.1"/>
</dbReference>
<feature type="transmembrane region" description="Helical" evidence="4">
    <location>
        <begin position="62"/>
        <end position="81"/>
    </location>
</feature>
<sequence>MDYNDVIRNKNRILAITLLICIVLRCIVNTFFTGIVQVIPMGIGGLIFTALLLLLNKKVHPVVMMYAMVVLMSAISIILMIAFPCTTNYLMFFLSIFFVVIYEDIRPIIMQSAISAAAMVYFYFRYTQELRDSWSTDAMAMCVVYIVSGMLVYISLCRLTKEQFHQLRKTHKASEKERKKAEQLLAEIGKSVGVLDTTSGKLNDNITMTGTISDQIAEATEDIARRTVAEVGDIEQIKGMVQNGVSQIKDIADSSTRMAGASNETNTQVQTGGQLVGDLSSQMQDLNKRMETVASSIQSLSEENAKIIEILATLDQITSQTNLLSLNASIEAARAGEHGKGFAVVATEIRQLSDDSAKFTEQIHGILNGVEEQTAQVQKEILTGQKSVETCTQNANDVNYSFQEIAENTSQVLHRANVIEKQAQELESLMNTTLENVNNINDNIESTSAAMEEISASINNLHSNIGNVVDGYHDINEITEALVQASEPEAEEEDDDLPKKKLKKVKIDLS</sequence>
<organism evidence="6 7">
    <name type="scientific">Roseburia lenta</name>
    <dbReference type="NCBI Taxonomy" id="2763061"/>
    <lineage>
        <taxon>Bacteria</taxon>
        <taxon>Bacillati</taxon>
        <taxon>Bacillota</taxon>
        <taxon>Clostridia</taxon>
        <taxon>Lachnospirales</taxon>
        <taxon>Lachnospiraceae</taxon>
        <taxon>Roseburia</taxon>
    </lineage>
</organism>
<dbReference type="Proteomes" id="UP000643810">
    <property type="component" value="Unassembled WGS sequence"/>
</dbReference>
<protein>
    <recommendedName>
        <fullName evidence="5">Methyl-accepting transducer domain-containing protein</fullName>
    </recommendedName>
</protein>
<feature type="transmembrane region" description="Helical" evidence="4">
    <location>
        <begin position="138"/>
        <end position="159"/>
    </location>
</feature>
<comment type="caution">
    <text evidence="6">The sequence shown here is derived from an EMBL/GenBank/DDBJ whole genome shotgun (WGS) entry which is preliminary data.</text>
</comment>
<accession>A0ABR7GEE3</accession>
<feature type="domain" description="Methyl-accepting transducer" evidence="5">
    <location>
        <begin position="205"/>
        <end position="462"/>
    </location>
</feature>
<name>A0ABR7GEE3_9FIRM</name>
<keyword evidence="3" id="KW-0175">Coiled coil</keyword>
<keyword evidence="4" id="KW-0472">Membrane</keyword>
<evidence type="ECO:0000256" key="3">
    <source>
        <dbReference type="SAM" id="Coils"/>
    </source>
</evidence>